<feature type="transmembrane region" description="Helical" evidence="8">
    <location>
        <begin position="302"/>
        <end position="319"/>
    </location>
</feature>
<feature type="transmembrane region" description="Helical" evidence="8">
    <location>
        <begin position="12"/>
        <end position="34"/>
    </location>
</feature>
<evidence type="ECO:0000256" key="2">
    <source>
        <dbReference type="ARBA" id="ARBA00007520"/>
    </source>
</evidence>
<dbReference type="PROSITE" id="PS50850">
    <property type="entry name" value="MFS"/>
    <property type="match status" value="1"/>
</dbReference>
<protein>
    <submittedName>
        <fullName evidence="10">MFS transporter</fullName>
    </submittedName>
</protein>
<dbReference type="SUPFAM" id="SSF103473">
    <property type="entry name" value="MFS general substrate transporter"/>
    <property type="match status" value="2"/>
</dbReference>
<accession>A0A2M7T798</accession>
<feature type="transmembrane region" description="Helical" evidence="8">
    <location>
        <begin position="398"/>
        <end position="416"/>
    </location>
</feature>
<feature type="transmembrane region" description="Helical" evidence="8">
    <location>
        <begin position="46"/>
        <end position="65"/>
    </location>
</feature>
<dbReference type="GO" id="GO:0005886">
    <property type="term" value="C:plasma membrane"/>
    <property type="evidence" value="ECO:0007669"/>
    <property type="project" value="UniProtKB-SubCell"/>
</dbReference>
<dbReference type="PANTHER" id="PTHR23501:SF197">
    <property type="entry name" value="COMD"/>
    <property type="match status" value="1"/>
</dbReference>
<keyword evidence="6 8" id="KW-1133">Transmembrane helix</keyword>
<dbReference type="InterPro" id="IPR011701">
    <property type="entry name" value="MFS"/>
</dbReference>
<feature type="transmembrane region" description="Helical" evidence="8">
    <location>
        <begin position="135"/>
        <end position="153"/>
    </location>
</feature>
<feature type="transmembrane region" description="Helical" evidence="8">
    <location>
        <begin position="490"/>
        <end position="509"/>
    </location>
</feature>
<evidence type="ECO:0000256" key="7">
    <source>
        <dbReference type="ARBA" id="ARBA00023136"/>
    </source>
</evidence>
<dbReference type="InterPro" id="IPR004638">
    <property type="entry name" value="EmrB-like"/>
</dbReference>
<proteinExistence type="inferred from homology"/>
<gene>
    <name evidence="10" type="ORF">COY37_06955</name>
</gene>
<dbReference type="Pfam" id="PF07690">
    <property type="entry name" value="MFS_1"/>
    <property type="match status" value="1"/>
</dbReference>
<dbReference type="PANTHER" id="PTHR23501">
    <property type="entry name" value="MAJOR FACILITATOR SUPERFAMILY"/>
    <property type="match status" value="1"/>
</dbReference>
<dbReference type="Proteomes" id="UP000230956">
    <property type="component" value="Unassembled WGS sequence"/>
</dbReference>
<feature type="transmembrane region" description="Helical" evidence="8">
    <location>
        <begin position="229"/>
        <end position="246"/>
    </location>
</feature>
<feature type="transmembrane region" description="Helical" evidence="8">
    <location>
        <begin position="77"/>
        <end position="96"/>
    </location>
</feature>
<comment type="similarity">
    <text evidence="2">Belongs to the major facilitator superfamily. TCR/Tet family.</text>
</comment>
<reference evidence="11" key="1">
    <citation type="submission" date="2017-09" db="EMBL/GenBank/DDBJ databases">
        <title>Depth-based differentiation of microbial function through sediment-hosted aquifers and enrichment of novel symbionts in the deep terrestrial subsurface.</title>
        <authorList>
            <person name="Probst A.J."/>
            <person name="Ladd B."/>
            <person name="Jarett J.K."/>
            <person name="Geller-Mcgrath D.E."/>
            <person name="Sieber C.M.K."/>
            <person name="Emerson J.B."/>
            <person name="Anantharaman K."/>
            <person name="Thomas B.C."/>
            <person name="Malmstrom R."/>
            <person name="Stieglmeier M."/>
            <person name="Klingl A."/>
            <person name="Woyke T."/>
            <person name="Ryan C.M."/>
            <person name="Banfield J.F."/>
        </authorList>
    </citation>
    <scope>NUCLEOTIDE SEQUENCE [LARGE SCALE GENOMIC DNA]</scope>
</reference>
<name>A0A2M7T798_9ACTN</name>
<feature type="transmembrane region" description="Helical" evidence="8">
    <location>
        <begin position="267"/>
        <end position="290"/>
    </location>
</feature>
<feature type="transmembrane region" description="Helical" evidence="8">
    <location>
        <begin position="165"/>
        <end position="184"/>
    </location>
</feature>
<evidence type="ECO:0000256" key="1">
    <source>
        <dbReference type="ARBA" id="ARBA00004651"/>
    </source>
</evidence>
<dbReference type="NCBIfam" id="TIGR00711">
    <property type="entry name" value="efflux_EmrB"/>
    <property type="match status" value="1"/>
</dbReference>
<evidence type="ECO:0000256" key="4">
    <source>
        <dbReference type="ARBA" id="ARBA00022475"/>
    </source>
</evidence>
<feature type="transmembrane region" description="Helical" evidence="8">
    <location>
        <begin position="364"/>
        <end position="386"/>
    </location>
</feature>
<dbReference type="RefSeq" id="WP_286677487.1">
    <property type="nucleotide sequence ID" value="NZ_MNXI01000009.1"/>
</dbReference>
<dbReference type="Gene3D" id="1.20.1250.20">
    <property type="entry name" value="MFS general substrate transporter like domains"/>
    <property type="match status" value="1"/>
</dbReference>
<feature type="transmembrane region" description="Helical" evidence="8">
    <location>
        <begin position="102"/>
        <end position="123"/>
    </location>
</feature>
<feature type="domain" description="Major facilitator superfamily (MFS) profile" evidence="9">
    <location>
        <begin position="12"/>
        <end position="513"/>
    </location>
</feature>
<evidence type="ECO:0000256" key="6">
    <source>
        <dbReference type="ARBA" id="ARBA00022989"/>
    </source>
</evidence>
<feature type="transmembrane region" description="Helical" evidence="8">
    <location>
        <begin position="196"/>
        <end position="217"/>
    </location>
</feature>
<evidence type="ECO:0000256" key="5">
    <source>
        <dbReference type="ARBA" id="ARBA00022692"/>
    </source>
</evidence>
<dbReference type="AlphaFoldDB" id="A0A2M7T798"/>
<evidence type="ECO:0000259" key="9">
    <source>
        <dbReference type="PROSITE" id="PS50850"/>
    </source>
</evidence>
<dbReference type="EMBL" id="PFNG01000165">
    <property type="protein sequence ID" value="PIZ37771.1"/>
    <property type="molecule type" value="Genomic_DNA"/>
</dbReference>
<dbReference type="FunFam" id="1.20.1720.10:FF:000004">
    <property type="entry name" value="EmrB/QacA family drug resistance transporter"/>
    <property type="match status" value="1"/>
</dbReference>
<comment type="caution">
    <text evidence="10">The sequence shown here is derived from an EMBL/GenBank/DDBJ whole genome shotgun (WGS) entry which is preliminary data.</text>
</comment>
<dbReference type="PRINTS" id="PR01036">
    <property type="entry name" value="TCRTETB"/>
</dbReference>
<feature type="transmembrane region" description="Helical" evidence="8">
    <location>
        <begin position="331"/>
        <end position="352"/>
    </location>
</feature>
<keyword evidence="7 8" id="KW-0472">Membrane</keyword>
<keyword evidence="4" id="KW-1003">Cell membrane</keyword>
<organism evidence="10 11">
    <name type="scientific">Candidatus Aquicultor secundus</name>
    <dbReference type="NCBI Taxonomy" id="1973895"/>
    <lineage>
        <taxon>Bacteria</taxon>
        <taxon>Bacillati</taxon>
        <taxon>Actinomycetota</taxon>
        <taxon>Candidatus Aquicultoria</taxon>
        <taxon>Candidatus Aquicultorales</taxon>
        <taxon>Candidatus Aquicultoraceae</taxon>
        <taxon>Candidatus Aquicultor</taxon>
    </lineage>
</organism>
<evidence type="ECO:0000256" key="3">
    <source>
        <dbReference type="ARBA" id="ARBA00022448"/>
    </source>
</evidence>
<comment type="subcellular location">
    <subcellularLocation>
        <location evidence="1">Cell membrane</location>
        <topology evidence="1">Multi-pass membrane protein</topology>
    </subcellularLocation>
</comment>
<dbReference type="InterPro" id="IPR020846">
    <property type="entry name" value="MFS_dom"/>
</dbReference>
<evidence type="ECO:0000256" key="8">
    <source>
        <dbReference type="SAM" id="Phobius"/>
    </source>
</evidence>
<dbReference type="InterPro" id="IPR036259">
    <property type="entry name" value="MFS_trans_sf"/>
</dbReference>
<dbReference type="GO" id="GO:0022857">
    <property type="term" value="F:transmembrane transporter activity"/>
    <property type="evidence" value="ECO:0007669"/>
    <property type="project" value="InterPro"/>
</dbReference>
<dbReference type="Gene3D" id="1.20.1720.10">
    <property type="entry name" value="Multidrug resistance protein D"/>
    <property type="match status" value="1"/>
</dbReference>
<evidence type="ECO:0000313" key="10">
    <source>
        <dbReference type="EMBL" id="PIZ37771.1"/>
    </source>
</evidence>
<dbReference type="CDD" id="cd17502">
    <property type="entry name" value="MFS_Azr1_MDR_like"/>
    <property type="match status" value="1"/>
</dbReference>
<evidence type="ECO:0000313" key="11">
    <source>
        <dbReference type="Proteomes" id="UP000230956"/>
    </source>
</evidence>
<keyword evidence="5 8" id="KW-0812">Transmembrane</keyword>
<keyword evidence="3" id="KW-0813">Transport</keyword>
<sequence>METIPNRQKILIMVGVFLGMLLGALDQTIVGTAMPRIVSELGGLNMLSWVFTSYMLGSTAVVPIYGKLSDIYGRKWFFISGIIIFILGSALSGLSQSMTQLIIFRGLQGIGGGAMMANAIAIIGDIFPPAERGKWGGIMGAVFGLASILGPLAGGYITDHMSWRWNFYINIPFGILAVLVFMKVMPVIAGHKGRKIDWWGSAALLGSIIPLLLALVWGGSEYPWGSTKIIALFSVAAVMLIAFLFVESRAEEPIIALNLFKNRIFSVSMAILFITGLGMFGTVAYIPIFIQGVIGKTATNSGLLLFPMMMSSVVASTITGQIMSRTGKYKILGILGLATSTFGMYLLSTMTVHTQNSEVVRDMILLGGGLGVTFPIFSIAVQNAFPHNKLGVVSAATQFFRSIGGTVGVAIMGSIMNNNLKIEMGDLLSKHVQTLQMLPKPLIQGLQDPKMMMNVGNLKSVMAKLPPVAQKPFMVILGDLRLALSDSITSIYHIAAFIMIAGVLLMFFMKEIALRKTHNERPAVQEAGAEMLVEQAVLMPEDEPAFD</sequence>